<reference evidence="1" key="1">
    <citation type="journal article" date="2015" name="Nature">
        <title>Complex archaea that bridge the gap between prokaryotes and eukaryotes.</title>
        <authorList>
            <person name="Spang A."/>
            <person name="Saw J.H."/>
            <person name="Jorgensen S.L."/>
            <person name="Zaremba-Niedzwiedzka K."/>
            <person name="Martijn J."/>
            <person name="Lind A.E."/>
            <person name="van Eijk R."/>
            <person name="Schleper C."/>
            <person name="Guy L."/>
            <person name="Ettema T.J."/>
        </authorList>
    </citation>
    <scope>NUCLEOTIDE SEQUENCE</scope>
</reference>
<sequence length="251" mass="30278">MWKLKSIVYIASLSIVFLATANAQKNVEKQHLLWTRYALKLKLNDKYQIRQEIEERTYRNPWRQHQFVLRTFAERKLGKAWNAGLGITYFQQSLPNDPEIKDYTNQLELRPQLEIAYLQTISDKIKLHHRYWSEFRFYEQSNSSFEYRNNRTRYKLELRYSPIHNVTLLAFDEIFINIGGKIVQNVFDQNRYGASVQYMPIKNFGFELGYFNWFQQQATGVDFYKRDIIRFTIHHTIDLKKSKNTTHVRTI</sequence>
<protein>
    <recommendedName>
        <fullName evidence="2">DUF2490 domain-containing protein</fullName>
    </recommendedName>
</protein>
<evidence type="ECO:0000313" key="1">
    <source>
        <dbReference type="EMBL" id="KKN13674.1"/>
    </source>
</evidence>
<name>A0A0F9N6X4_9ZZZZ</name>
<gene>
    <name evidence="1" type="ORF">LCGC14_1003960</name>
</gene>
<comment type="caution">
    <text evidence="1">The sequence shown here is derived from an EMBL/GenBank/DDBJ whole genome shotgun (WGS) entry which is preliminary data.</text>
</comment>
<dbReference type="SUPFAM" id="SSF56935">
    <property type="entry name" value="Porins"/>
    <property type="match status" value="1"/>
</dbReference>
<dbReference type="InterPro" id="IPR019619">
    <property type="entry name" value="DUF2490"/>
</dbReference>
<accession>A0A0F9N6X4</accession>
<proteinExistence type="predicted"/>
<dbReference type="EMBL" id="LAZR01003897">
    <property type="protein sequence ID" value="KKN13674.1"/>
    <property type="molecule type" value="Genomic_DNA"/>
</dbReference>
<dbReference type="Pfam" id="PF10677">
    <property type="entry name" value="DUF2490"/>
    <property type="match status" value="1"/>
</dbReference>
<organism evidence="1">
    <name type="scientific">marine sediment metagenome</name>
    <dbReference type="NCBI Taxonomy" id="412755"/>
    <lineage>
        <taxon>unclassified sequences</taxon>
        <taxon>metagenomes</taxon>
        <taxon>ecological metagenomes</taxon>
    </lineage>
</organism>
<dbReference type="AlphaFoldDB" id="A0A0F9N6X4"/>
<evidence type="ECO:0008006" key="2">
    <source>
        <dbReference type="Google" id="ProtNLM"/>
    </source>
</evidence>